<proteinExistence type="predicted"/>
<evidence type="ECO:0000313" key="2">
    <source>
        <dbReference type="Proteomes" id="UP000708208"/>
    </source>
</evidence>
<protein>
    <submittedName>
        <fullName evidence="1">Uncharacterized protein</fullName>
    </submittedName>
</protein>
<dbReference type="AlphaFoldDB" id="A0A8J2JP05"/>
<accession>A0A8J2JP05</accession>
<gene>
    <name evidence="1" type="ORF">AFUS01_LOCUS7638</name>
</gene>
<dbReference type="Proteomes" id="UP000708208">
    <property type="component" value="Unassembled WGS sequence"/>
</dbReference>
<evidence type="ECO:0000313" key="1">
    <source>
        <dbReference type="EMBL" id="CAG7718229.1"/>
    </source>
</evidence>
<organism evidence="1 2">
    <name type="scientific">Allacma fusca</name>
    <dbReference type="NCBI Taxonomy" id="39272"/>
    <lineage>
        <taxon>Eukaryota</taxon>
        <taxon>Metazoa</taxon>
        <taxon>Ecdysozoa</taxon>
        <taxon>Arthropoda</taxon>
        <taxon>Hexapoda</taxon>
        <taxon>Collembola</taxon>
        <taxon>Symphypleona</taxon>
        <taxon>Sminthuridae</taxon>
        <taxon>Allacma</taxon>
    </lineage>
</organism>
<keyword evidence="2" id="KW-1185">Reference proteome</keyword>
<feature type="non-terminal residue" evidence="1">
    <location>
        <position position="1"/>
    </location>
</feature>
<comment type="caution">
    <text evidence="1">The sequence shown here is derived from an EMBL/GenBank/DDBJ whole genome shotgun (WGS) entry which is preliminary data.</text>
</comment>
<reference evidence="1" key="1">
    <citation type="submission" date="2021-06" db="EMBL/GenBank/DDBJ databases">
        <authorList>
            <person name="Hodson N. C."/>
            <person name="Mongue J. A."/>
            <person name="Jaron S. K."/>
        </authorList>
    </citation>
    <scope>NUCLEOTIDE SEQUENCE</scope>
</reference>
<sequence>MMTESSPLTHTSTLLNFSTESAGIRDKKNLCYSEWKR</sequence>
<name>A0A8J2JP05_9HEXA</name>
<dbReference type="EMBL" id="CAJVCH010051752">
    <property type="protein sequence ID" value="CAG7718229.1"/>
    <property type="molecule type" value="Genomic_DNA"/>
</dbReference>